<comment type="caution">
    <text evidence="6">The sequence shown here is derived from an EMBL/GenBank/DDBJ whole genome shotgun (WGS) entry which is preliminary data.</text>
</comment>
<evidence type="ECO:0000313" key="6">
    <source>
        <dbReference type="EMBL" id="KAF9406064.1"/>
    </source>
</evidence>
<evidence type="ECO:0000256" key="4">
    <source>
        <dbReference type="ARBA" id="ARBA00023180"/>
    </source>
</evidence>
<dbReference type="PANTHER" id="PTHR43918">
    <property type="entry name" value="ACETYLCHOLINESTERASE"/>
    <property type="match status" value="1"/>
</dbReference>
<sequence length="269" mass="30891">NFGYWYTAFSSFGILRWSEESVYEYEGIDRTDLRAKSNVMMTYALVFEFNCKDRHVMNKKDIIIVNFNYRLGVHDFLCLGTEDAPGNTGMKDQVQKNIASFDGNPDDVTIIVYSAKSASVDLLMLSKSAEGLFQRVVPEIRNNKQRKFKEKASKDWLPRFLCLLIFISFGLLRKSLDEYTFYSGQNFYCDETRVLVASKSRCKSNFILRVLLLCVKAALADEWREVETAQGIVRGRKHPTEDIYTFYNIPYATAPVGVDKFNGISGEKI</sequence>
<keyword evidence="4" id="KW-0325">Glycoprotein</keyword>
<organism evidence="6 7">
    <name type="scientific">Spodoptera exigua</name>
    <name type="common">Beet armyworm</name>
    <name type="synonym">Noctua fulgens</name>
    <dbReference type="NCBI Taxonomy" id="7107"/>
    <lineage>
        <taxon>Eukaryota</taxon>
        <taxon>Metazoa</taxon>
        <taxon>Ecdysozoa</taxon>
        <taxon>Arthropoda</taxon>
        <taxon>Hexapoda</taxon>
        <taxon>Insecta</taxon>
        <taxon>Pterygota</taxon>
        <taxon>Neoptera</taxon>
        <taxon>Endopterygota</taxon>
        <taxon>Lepidoptera</taxon>
        <taxon>Glossata</taxon>
        <taxon>Ditrysia</taxon>
        <taxon>Noctuoidea</taxon>
        <taxon>Noctuidae</taxon>
        <taxon>Amphipyrinae</taxon>
        <taxon>Spodoptera</taxon>
    </lineage>
</organism>
<dbReference type="Gene3D" id="3.40.50.1820">
    <property type="entry name" value="alpha/beta hydrolase"/>
    <property type="match status" value="2"/>
</dbReference>
<keyword evidence="3" id="KW-0378">Hydrolase</keyword>
<evidence type="ECO:0000256" key="1">
    <source>
        <dbReference type="ARBA" id="ARBA00005964"/>
    </source>
</evidence>
<dbReference type="GO" id="GO:0019695">
    <property type="term" value="P:choline metabolic process"/>
    <property type="evidence" value="ECO:0007669"/>
    <property type="project" value="TreeGrafter"/>
</dbReference>
<dbReference type="InterPro" id="IPR002018">
    <property type="entry name" value="CarbesteraseB"/>
</dbReference>
<comment type="similarity">
    <text evidence="1">Belongs to the type-B carboxylesterase/lipase family.</text>
</comment>
<dbReference type="PANTHER" id="PTHR43918:SF4">
    <property type="entry name" value="CARBOXYLIC ESTER HYDROLASE"/>
    <property type="match status" value="1"/>
</dbReference>
<dbReference type="EMBL" id="JACKWZ010000645">
    <property type="protein sequence ID" value="KAF9406064.1"/>
    <property type="molecule type" value="Genomic_DNA"/>
</dbReference>
<dbReference type="GO" id="GO:0005615">
    <property type="term" value="C:extracellular space"/>
    <property type="evidence" value="ECO:0007669"/>
    <property type="project" value="TreeGrafter"/>
</dbReference>
<reference evidence="6" key="1">
    <citation type="submission" date="2020-08" db="EMBL/GenBank/DDBJ databases">
        <title>Spodoptera exigua strain:BAW_Kor-Di-RS1 Genome sequencing and assembly.</title>
        <authorList>
            <person name="Kim J."/>
            <person name="Nam H.Y."/>
            <person name="Kwon M."/>
            <person name="Choi J.H."/>
            <person name="Cho S.R."/>
            <person name="Kim G.-H."/>
        </authorList>
    </citation>
    <scope>NUCLEOTIDE SEQUENCE</scope>
    <source>
        <strain evidence="6">BAW_Kor-Di-RS1</strain>
        <tissue evidence="6">Whole-body</tissue>
    </source>
</reference>
<dbReference type="GO" id="GO:0006581">
    <property type="term" value="P:acetylcholine catabolic process"/>
    <property type="evidence" value="ECO:0007669"/>
    <property type="project" value="TreeGrafter"/>
</dbReference>
<dbReference type="InterPro" id="IPR029058">
    <property type="entry name" value="AB_hydrolase_fold"/>
</dbReference>
<evidence type="ECO:0000256" key="2">
    <source>
        <dbReference type="ARBA" id="ARBA00022487"/>
    </source>
</evidence>
<gene>
    <name evidence="6" type="ORF">HW555_013432</name>
</gene>
<proteinExistence type="inferred from homology"/>
<dbReference type="Proteomes" id="UP000648187">
    <property type="component" value="Unassembled WGS sequence"/>
</dbReference>
<dbReference type="GO" id="GO:0005886">
    <property type="term" value="C:plasma membrane"/>
    <property type="evidence" value="ECO:0007669"/>
    <property type="project" value="TreeGrafter"/>
</dbReference>
<dbReference type="SUPFAM" id="SSF53474">
    <property type="entry name" value="alpha/beta-Hydrolases"/>
    <property type="match status" value="2"/>
</dbReference>
<dbReference type="Pfam" id="PF00135">
    <property type="entry name" value="COesterase"/>
    <property type="match status" value="1"/>
</dbReference>
<dbReference type="InterPro" id="IPR050654">
    <property type="entry name" value="AChE-related_enzymes"/>
</dbReference>
<keyword evidence="2" id="KW-0719">Serine esterase</keyword>
<dbReference type="AlphaFoldDB" id="A0A835G5P1"/>
<evidence type="ECO:0000259" key="5">
    <source>
        <dbReference type="Pfam" id="PF00135"/>
    </source>
</evidence>
<feature type="non-terminal residue" evidence="6">
    <location>
        <position position="1"/>
    </location>
</feature>
<evidence type="ECO:0000313" key="7">
    <source>
        <dbReference type="Proteomes" id="UP000648187"/>
    </source>
</evidence>
<evidence type="ECO:0000256" key="3">
    <source>
        <dbReference type="ARBA" id="ARBA00022801"/>
    </source>
</evidence>
<dbReference type="GO" id="GO:0003990">
    <property type="term" value="F:acetylcholinesterase activity"/>
    <property type="evidence" value="ECO:0007669"/>
    <property type="project" value="TreeGrafter"/>
</dbReference>
<name>A0A835G5P1_SPOEX</name>
<feature type="domain" description="Carboxylesterase type B" evidence="5">
    <location>
        <begin position="52"/>
        <end position="138"/>
    </location>
</feature>
<protein>
    <recommendedName>
        <fullName evidence="5">Carboxylesterase type B domain-containing protein</fullName>
    </recommendedName>
</protein>
<accession>A0A835G5P1</accession>
<keyword evidence="7" id="KW-1185">Reference proteome</keyword>